<feature type="compositionally biased region" description="Gly residues" evidence="1">
    <location>
        <begin position="56"/>
        <end position="68"/>
    </location>
</feature>
<keyword evidence="3" id="KW-1185">Reference proteome</keyword>
<comment type="caution">
    <text evidence="2">The sequence shown here is derived from an EMBL/GenBank/DDBJ whole genome shotgun (WGS) entry which is preliminary data.</text>
</comment>
<dbReference type="AlphaFoldDB" id="A0A2I0MMH4"/>
<keyword evidence="2" id="KW-0687">Ribonucleoprotein</keyword>
<protein>
    <submittedName>
        <fullName evidence="2">Mitochondrial ribosomal protein S26</fullName>
    </submittedName>
</protein>
<sequence length="113" mass="12004">MSSPTNSGAVCHQHHCHHCHCHRCHPQDRQELIGTSPPRQGRVQGRGCAAQAGGDAVRGGLGGAGGGAPEADGLERTPGSGCAGRKELGKKRRSRRGRSSRLRRTRPGNWRLS</sequence>
<reference evidence="2 3" key="1">
    <citation type="journal article" date="2013" name="Science">
        <title>Genomic diversity and evolution of the head crest in the rock pigeon.</title>
        <authorList>
            <person name="Shapiro M.D."/>
            <person name="Kronenberg Z."/>
            <person name="Li C."/>
            <person name="Domyan E.T."/>
            <person name="Pan H."/>
            <person name="Campbell M."/>
            <person name="Tan H."/>
            <person name="Huff C.D."/>
            <person name="Hu H."/>
            <person name="Vickrey A.I."/>
            <person name="Nielsen S.C."/>
            <person name="Stringham S.A."/>
            <person name="Hu H."/>
            <person name="Willerslev E."/>
            <person name="Gilbert M.T."/>
            <person name="Yandell M."/>
            <person name="Zhang G."/>
            <person name="Wang J."/>
        </authorList>
    </citation>
    <scope>NUCLEOTIDE SEQUENCE [LARGE SCALE GENOMIC DNA]</scope>
    <source>
        <tissue evidence="2">Blood</tissue>
    </source>
</reference>
<dbReference type="GO" id="GO:0005840">
    <property type="term" value="C:ribosome"/>
    <property type="evidence" value="ECO:0007669"/>
    <property type="project" value="UniProtKB-KW"/>
</dbReference>
<name>A0A2I0MMH4_COLLI</name>
<dbReference type="EMBL" id="AKCR02000006">
    <property type="protein sequence ID" value="PKK30864.1"/>
    <property type="molecule type" value="Genomic_DNA"/>
</dbReference>
<proteinExistence type="predicted"/>
<dbReference type="InParanoid" id="A0A2I0MMH4"/>
<organism evidence="2 3">
    <name type="scientific">Columba livia</name>
    <name type="common">Rock dove</name>
    <dbReference type="NCBI Taxonomy" id="8932"/>
    <lineage>
        <taxon>Eukaryota</taxon>
        <taxon>Metazoa</taxon>
        <taxon>Chordata</taxon>
        <taxon>Craniata</taxon>
        <taxon>Vertebrata</taxon>
        <taxon>Euteleostomi</taxon>
        <taxon>Archelosauria</taxon>
        <taxon>Archosauria</taxon>
        <taxon>Dinosauria</taxon>
        <taxon>Saurischia</taxon>
        <taxon>Theropoda</taxon>
        <taxon>Coelurosauria</taxon>
        <taxon>Aves</taxon>
        <taxon>Neognathae</taxon>
        <taxon>Neoaves</taxon>
        <taxon>Columbimorphae</taxon>
        <taxon>Columbiformes</taxon>
        <taxon>Columbidae</taxon>
        <taxon>Columba</taxon>
    </lineage>
</organism>
<feature type="region of interest" description="Disordered" evidence="1">
    <location>
        <begin position="29"/>
        <end position="113"/>
    </location>
</feature>
<dbReference type="Proteomes" id="UP000053872">
    <property type="component" value="Unassembled WGS sequence"/>
</dbReference>
<evidence type="ECO:0000256" key="1">
    <source>
        <dbReference type="SAM" id="MobiDB-lite"/>
    </source>
</evidence>
<gene>
    <name evidence="2" type="primary">MRPS26</name>
    <name evidence="2" type="ORF">A306_00003304</name>
</gene>
<feature type="compositionally biased region" description="Basic residues" evidence="1">
    <location>
        <begin position="88"/>
        <end position="106"/>
    </location>
</feature>
<keyword evidence="2" id="KW-0689">Ribosomal protein</keyword>
<evidence type="ECO:0000313" key="3">
    <source>
        <dbReference type="Proteomes" id="UP000053872"/>
    </source>
</evidence>
<accession>A0A2I0MMH4</accession>
<evidence type="ECO:0000313" key="2">
    <source>
        <dbReference type="EMBL" id="PKK30864.1"/>
    </source>
</evidence>